<dbReference type="AlphaFoldDB" id="C1CV77"/>
<dbReference type="Proteomes" id="UP000002208">
    <property type="component" value="Chromosome"/>
</dbReference>
<dbReference type="InterPro" id="IPR050187">
    <property type="entry name" value="Lipid_Phosphate_FormReg"/>
</dbReference>
<keyword evidence="1" id="KW-0808">Transferase</keyword>
<dbReference type="PANTHER" id="PTHR12358:SF106">
    <property type="entry name" value="LIPID KINASE YEGS"/>
    <property type="match status" value="1"/>
</dbReference>
<dbReference type="Pfam" id="PF19279">
    <property type="entry name" value="YegS_C"/>
    <property type="match status" value="1"/>
</dbReference>
<dbReference type="InterPro" id="IPR016064">
    <property type="entry name" value="NAD/diacylglycerol_kinase_sf"/>
</dbReference>
<dbReference type="GO" id="GO:0005524">
    <property type="term" value="F:ATP binding"/>
    <property type="evidence" value="ECO:0007669"/>
    <property type="project" value="UniProtKB-KW"/>
</dbReference>
<evidence type="ECO:0000313" key="6">
    <source>
        <dbReference type="EMBL" id="ACO46094.1"/>
    </source>
</evidence>
<dbReference type="PROSITE" id="PS50146">
    <property type="entry name" value="DAGK"/>
    <property type="match status" value="1"/>
</dbReference>
<dbReference type="SUPFAM" id="SSF111331">
    <property type="entry name" value="NAD kinase/diacylglycerol kinase-like"/>
    <property type="match status" value="1"/>
</dbReference>
<evidence type="ECO:0000313" key="7">
    <source>
        <dbReference type="Proteomes" id="UP000002208"/>
    </source>
</evidence>
<dbReference type="STRING" id="546414.Deide_11850"/>
<evidence type="ECO:0000256" key="2">
    <source>
        <dbReference type="ARBA" id="ARBA00022741"/>
    </source>
</evidence>
<accession>C1CV77</accession>
<protein>
    <submittedName>
        <fullName evidence="6">Putative diacylglycerol kinase</fullName>
    </submittedName>
</protein>
<sequence length="306" mass="32478">MSSNRFERVAVVLNPHAGGGLALREWPRLEAALLVRGLKFDLIQADTGAEALRRVQALPATVPVVAVGGDGTVSALLPAVVGTDRPLAIVPLGTGNDFAGMIGLRPGQFQDAAGLLDVLPRQVDALEVTVTEGERTGKRTVLLNGLGMGFDAQVTLNMARAPARLPGLARYGWAALVTLRELKMATVSVVVDGREFYHGRSALVAVMNGTRYGGGFQISPRSDVQDGEANVLASGPLIPPRLLLLMVSVLRGRHLGQEGVHHASGRWITVRWDEPTPLHLDGDLHGLVREVQVRVLPGAVTLLNAP</sequence>
<dbReference type="PANTHER" id="PTHR12358">
    <property type="entry name" value="SPHINGOSINE KINASE"/>
    <property type="match status" value="1"/>
</dbReference>
<keyword evidence="2" id="KW-0547">Nucleotide-binding</keyword>
<proteinExistence type="predicted"/>
<name>C1CV77_DEIDV</name>
<evidence type="ECO:0000256" key="4">
    <source>
        <dbReference type="ARBA" id="ARBA00022840"/>
    </source>
</evidence>
<keyword evidence="4" id="KW-0067">ATP-binding</keyword>
<dbReference type="eggNOG" id="COG1597">
    <property type="taxonomic scope" value="Bacteria"/>
</dbReference>
<organism evidence="6 7">
    <name type="scientific">Deinococcus deserti (strain DSM 17065 / CIP 109153 / LMG 22923 / VCD115)</name>
    <dbReference type="NCBI Taxonomy" id="546414"/>
    <lineage>
        <taxon>Bacteria</taxon>
        <taxon>Thermotogati</taxon>
        <taxon>Deinococcota</taxon>
        <taxon>Deinococci</taxon>
        <taxon>Deinococcales</taxon>
        <taxon>Deinococcaceae</taxon>
        <taxon>Deinococcus</taxon>
    </lineage>
</organism>
<dbReference type="Pfam" id="PF00781">
    <property type="entry name" value="DAGK_cat"/>
    <property type="match status" value="1"/>
</dbReference>
<dbReference type="RefSeq" id="WP_012693217.1">
    <property type="nucleotide sequence ID" value="NC_012526.1"/>
</dbReference>
<evidence type="ECO:0000256" key="1">
    <source>
        <dbReference type="ARBA" id="ARBA00022679"/>
    </source>
</evidence>
<evidence type="ECO:0000256" key="3">
    <source>
        <dbReference type="ARBA" id="ARBA00022777"/>
    </source>
</evidence>
<dbReference type="Gene3D" id="3.40.50.10330">
    <property type="entry name" value="Probable inorganic polyphosphate/atp-NAD kinase, domain 1"/>
    <property type="match status" value="1"/>
</dbReference>
<keyword evidence="3 6" id="KW-0418">Kinase</keyword>
<dbReference type="KEGG" id="ddr:Deide_11850"/>
<dbReference type="OrthoDB" id="9786026at2"/>
<gene>
    <name evidence="6" type="ordered locus">Deide_11850</name>
</gene>
<dbReference type="SMART" id="SM00046">
    <property type="entry name" value="DAGKc"/>
    <property type="match status" value="1"/>
</dbReference>
<dbReference type="InterPro" id="IPR045540">
    <property type="entry name" value="YegS/DAGK_C"/>
</dbReference>
<dbReference type="InterPro" id="IPR017438">
    <property type="entry name" value="ATP-NAD_kinase_N"/>
</dbReference>
<dbReference type="InterPro" id="IPR001206">
    <property type="entry name" value="Diacylglycerol_kinase_cat_dom"/>
</dbReference>
<dbReference type="Gene3D" id="2.60.200.40">
    <property type="match status" value="1"/>
</dbReference>
<dbReference type="EMBL" id="CP001114">
    <property type="protein sequence ID" value="ACO46094.1"/>
    <property type="molecule type" value="Genomic_DNA"/>
</dbReference>
<feature type="domain" description="DAGKc" evidence="5">
    <location>
        <begin position="4"/>
        <end position="132"/>
    </location>
</feature>
<keyword evidence="7" id="KW-1185">Reference proteome</keyword>
<dbReference type="HOGENOM" id="CLU_045532_0_1_0"/>
<reference evidence="6 7" key="1">
    <citation type="journal article" date="2009" name="PLoS Genet.">
        <title>Alliance of proteomics and genomics to unravel the specificities of Sahara bacterium Deinococcus deserti.</title>
        <authorList>
            <person name="de Groot A."/>
            <person name="Dulermo R."/>
            <person name="Ortet P."/>
            <person name="Blanchard L."/>
            <person name="Guerin P."/>
            <person name="Fernandez B."/>
            <person name="Vacherie B."/>
            <person name="Dossat C."/>
            <person name="Jolivet E."/>
            <person name="Siguier P."/>
            <person name="Chandler M."/>
            <person name="Barakat M."/>
            <person name="Dedieu A."/>
            <person name="Barbe V."/>
            <person name="Heulin T."/>
            <person name="Sommer S."/>
            <person name="Achouak W."/>
            <person name="Armengaud J."/>
        </authorList>
    </citation>
    <scope>NUCLEOTIDE SEQUENCE [LARGE SCALE GENOMIC DNA]</scope>
    <source>
        <strain evidence="7">DSM 17065 / CIP 109153 / LMG 22923 / VCD115</strain>
    </source>
</reference>
<dbReference type="GO" id="GO:0005886">
    <property type="term" value="C:plasma membrane"/>
    <property type="evidence" value="ECO:0007669"/>
    <property type="project" value="TreeGrafter"/>
</dbReference>
<evidence type="ECO:0000259" key="5">
    <source>
        <dbReference type="PROSITE" id="PS50146"/>
    </source>
</evidence>
<dbReference type="PaxDb" id="546414-Deide_11850"/>
<dbReference type="GO" id="GO:0016301">
    <property type="term" value="F:kinase activity"/>
    <property type="evidence" value="ECO:0007669"/>
    <property type="project" value="UniProtKB-KW"/>
</dbReference>